<feature type="chain" id="PRO_5022711743" evidence="1">
    <location>
        <begin position="20"/>
        <end position="135"/>
    </location>
</feature>
<keyword evidence="1" id="KW-0732">Signal</keyword>
<evidence type="ECO:0000256" key="1">
    <source>
        <dbReference type="SAM" id="SignalP"/>
    </source>
</evidence>
<evidence type="ECO:0000313" key="3">
    <source>
        <dbReference type="Proteomes" id="UP000323386"/>
    </source>
</evidence>
<organism evidence="2 3">
    <name type="scientific">Pseudozyma flocculosa</name>
    <dbReference type="NCBI Taxonomy" id="84751"/>
    <lineage>
        <taxon>Eukaryota</taxon>
        <taxon>Fungi</taxon>
        <taxon>Dikarya</taxon>
        <taxon>Basidiomycota</taxon>
        <taxon>Ustilaginomycotina</taxon>
        <taxon>Ustilaginomycetes</taxon>
        <taxon>Ustilaginales</taxon>
        <taxon>Ustilaginaceae</taxon>
        <taxon>Pseudozyma</taxon>
    </lineage>
</organism>
<gene>
    <name evidence="2" type="ORF">PSFLO_02546</name>
</gene>
<dbReference type="Proteomes" id="UP000323386">
    <property type="component" value="Unassembled WGS sequence"/>
</dbReference>
<sequence>MRLSIALLTLAPGWSPATASTSTKKHTIPGIGTLSSETKGGKTYLCFNSIAPHWRTWTLQFTDTDGLFVLQKALDSVQMYGCVDGTDPTSDAGRALGILTRGHGKSPDCTLVRESSREQHASPCVCHPRSAAQSW</sequence>
<protein>
    <submittedName>
        <fullName evidence="2">Uncharacterized protein</fullName>
    </submittedName>
</protein>
<keyword evidence="3" id="KW-1185">Reference proteome</keyword>
<evidence type="ECO:0000313" key="2">
    <source>
        <dbReference type="EMBL" id="SPO37074.1"/>
    </source>
</evidence>
<accession>A0A5C3EXV0</accession>
<dbReference type="AlphaFoldDB" id="A0A5C3EXV0"/>
<name>A0A5C3EXV0_9BASI</name>
<reference evidence="2 3" key="1">
    <citation type="submission" date="2018-03" db="EMBL/GenBank/DDBJ databases">
        <authorList>
            <person name="Guldener U."/>
        </authorList>
    </citation>
    <scope>NUCLEOTIDE SEQUENCE [LARGE SCALE GENOMIC DNA]</scope>
    <source>
        <strain evidence="2 3">DAOM196992</strain>
    </source>
</reference>
<dbReference type="EMBL" id="OOIP01000006">
    <property type="protein sequence ID" value="SPO37074.1"/>
    <property type="molecule type" value="Genomic_DNA"/>
</dbReference>
<proteinExistence type="predicted"/>
<feature type="signal peptide" evidence="1">
    <location>
        <begin position="1"/>
        <end position="19"/>
    </location>
</feature>